<keyword evidence="3" id="KW-0964">Secreted</keyword>
<feature type="compositionally biased region" description="Polar residues" evidence="12">
    <location>
        <begin position="358"/>
        <end position="369"/>
    </location>
</feature>
<dbReference type="OrthoDB" id="2019572at2759"/>
<proteinExistence type="inferred from homology"/>
<evidence type="ECO:0000256" key="2">
    <source>
        <dbReference type="ARBA" id="ARBA00004613"/>
    </source>
</evidence>
<keyword evidence="15" id="KW-1185">Reference proteome</keyword>
<evidence type="ECO:0000256" key="13">
    <source>
        <dbReference type="SAM" id="SignalP"/>
    </source>
</evidence>
<feature type="signal peptide" evidence="13">
    <location>
        <begin position="1"/>
        <end position="17"/>
    </location>
</feature>
<keyword evidence="8" id="KW-0503">Monooxygenase</keyword>
<sequence length="436" mass="46526">MLAFCLLLAFTAPPALAHIALFHPSMWGFNVTPSDFPYDNRPVAPLQNFTFEQWWFHGHLDHPPHSEDVFELPAGGTAHTEIACDKGATSFFASNPGGDVRQGNNPCPNSPMAQYHTNGINDLTGCGLAIAYKSDVKDVQPEDFTIFSVNHTCVWTRFTDFQVPAKMPPCPNGKCICAWFWIHSPDSGGEQSYMNGFQCNVSGSTSNVPISRPNLARRCGAEPKIGKPADISNCTVGAKQPFYWFQAERNNMFEDPSAPPFYTDLYGFSDGSQDDIFEDSPSVAAAAIPVSLSSSSTTTEPGGAVSTSSSAAPSLNAPTSTAISPALGPAIVIAPVPAINASAAVSVSASVNTSTPSGATLSTPSSTSVPALSSHTTASPAPPSPNRNNMTPNNLAGLYSQARRCHRRRSPSSSLKARKFKRHTSAPSSKFWTRFF</sequence>
<evidence type="ECO:0000256" key="8">
    <source>
        <dbReference type="ARBA" id="ARBA00023033"/>
    </source>
</evidence>
<dbReference type="EMBL" id="KL198030">
    <property type="protein sequence ID" value="KDQ15932.1"/>
    <property type="molecule type" value="Genomic_DNA"/>
</dbReference>
<accession>A0A067MVP4</accession>
<gene>
    <name evidence="14" type="ORF">BOTBODRAFT_65213</name>
</gene>
<feature type="chain" id="PRO_5001645051" description="Lytic polysaccharide monooxygenase" evidence="13">
    <location>
        <begin position="18"/>
        <end position="436"/>
    </location>
</feature>
<dbReference type="AlphaFoldDB" id="A0A067MVP4"/>
<dbReference type="Pfam" id="PF22810">
    <property type="entry name" value="LPMO_AA14"/>
    <property type="match status" value="1"/>
</dbReference>
<evidence type="ECO:0000256" key="12">
    <source>
        <dbReference type="SAM" id="MobiDB-lite"/>
    </source>
</evidence>
<evidence type="ECO:0000256" key="5">
    <source>
        <dbReference type="ARBA" id="ARBA00022729"/>
    </source>
</evidence>
<feature type="region of interest" description="Disordered" evidence="12">
    <location>
        <begin position="293"/>
        <end position="317"/>
    </location>
</feature>
<keyword evidence="4" id="KW-0479">Metal-binding</keyword>
<dbReference type="GO" id="GO:0004497">
    <property type="term" value="F:monooxygenase activity"/>
    <property type="evidence" value="ECO:0007669"/>
    <property type="project" value="UniProtKB-KW"/>
</dbReference>
<evidence type="ECO:0000256" key="3">
    <source>
        <dbReference type="ARBA" id="ARBA00022525"/>
    </source>
</evidence>
<reference evidence="15" key="1">
    <citation type="journal article" date="2014" name="Proc. Natl. Acad. Sci. U.S.A.">
        <title>Extensive sampling of basidiomycete genomes demonstrates inadequacy of the white-rot/brown-rot paradigm for wood decay fungi.</title>
        <authorList>
            <person name="Riley R."/>
            <person name="Salamov A.A."/>
            <person name="Brown D.W."/>
            <person name="Nagy L.G."/>
            <person name="Floudas D."/>
            <person name="Held B.W."/>
            <person name="Levasseur A."/>
            <person name="Lombard V."/>
            <person name="Morin E."/>
            <person name="Otillar R."/>
            <person name="Lindquist E.A."/>
            <person name="Sun H."/>
            <person name="LaButti K.M."/>
            <person name="Schmutz J."/>
            <person name="Jabbour D."/>
            <person name="Luo H."/>
            <person name="Baker S.E."/>
            <person name="Pisabarro A.G."/>
            <person name="Walton J.D."/>
            <person name="Blanchette R.A."/>
            <person name="Henrissat B."/>
            <person name="Martin F."/>
            <person name="Cullen D."/>
            <person name="Hibbett D.S."/>
            <person name="Grigoriev I.V."/>
        </authorList>
    </citation>
    <scope>NUCLEOTIDE SEQUENCE [LARGE SCALE GENOMIC DNA]</scope>
    <source>
        <strain evidence="15">FD-172 SS1</strain>
    </source>
</reference>
<keyword evidence="9" id="KW-1015">Disulfide bond</keyword>
<comment type="subcellular location">
    <subcellularLocation>
        <location evidence="2">Secreted</location>
    </subcellularLocation>
</comment>
<evidence type="ECO:0000256" key="11">
    <source>
        <dbReference type="ARBA" id="ARBA00046340"/>
    </source>
</evidence>
<evidence type="ECO:0000256" key="1">
    <source>
        <dbReference type="ARBA" id="ARBA00001973"/>
    </source>
</evidence>
<protein>
    <recommendedName>
        <fullName evidence="16">Lytic polysaccharide monooxygenase</fullName>
    </recommendedName>
</protein>
<evidence type="ECO:0000256" key="4">
    <source>
        <dbReference type="ARBA" id="ARBA00022723"/>
    </source>
</evidence>
<keyword evidence="6" id="KW-0560">Oxidoreductase</keyword>
<evidence type="ECO:0000256" key="10">
    <source>
        <dbReference type="ARBA" id="ARBA00023180"/>
    </source>
</evidence>
<evidence type="ECO:0000313" key="15">
    <source>
        <dbReference type="Proteomes" id="UP000027195"/>
    </source>
</evidence>
<feature type="region of interest" description="Disordered" evidence="12">
    <location>
        <begin position="351"/>
        <end position="423"/>
    </location>
</feature>
<keyword evidence="5 13" id="KW-0732">Signal</keyword>
<keyword evidence="7" id="KW-0186">Copper</keyword>
<dbReference type="Proteomes" id="UP000027195">
    <property type="component" value="Unassembled WGS sequence"/>
</dbReference>
<dbReference type="Gene3D" id="2.70.50.70">
    <property type="match status" value="1"/>
</dbReference>
<evidence type="ECO:0000313" key="14">
    <source>
        <dbReference type="EMBL" id="KDQ15932.1"/>
    </source>
</evidence>
<dbReference type="GO" id="GO:0005576">
    <property type="term" value="C:extracellular region"/>
    <property type="evidence" value="ECO:0007669"/>
    <property type="project" value="UniProtKB-SubCell"/>
</dbReference>
<evidence type="ECO:0000256" key="6">
    <source>
        <dbReference type="ARBA" id="ARBA00023002"/>
    </source>
</evidence>
<keyword evidence="10" id="KW-0325">Glycoprotein</keyword>
<dbReference type="HOGENOM" id="CLU_030284_2_0_1"/>
<feature type="compositionally biased region" description="Polar residues" evidence="12">
    <location>
        <begin position="297"/>
        <end position="317"/>
    </location>
</feature>
<evidence type="ECO:0000256" key="9">
    <source>
        <dbReference type="ARBA" id="ARBA00023157"/>
    </source>
</evidence>
<feature type="compositionally biased region" description="Basic residues" evidence="12">
    <location>
        <begin position="403"/>
        <end position="423"/>
    </location>
</feature>
<evidence type="ECO:0008006" key="16">
    <source>
        <dbReference type="Google" id="ProtNLM"/>
    </source>
</evidence>
<feature type="compositionally biased region" description="Low complexity" evidence="12">
    <location>
        <begin position="370"/>
        <end position="379"/>
    </location>
</feature>
<comment type="cofactor">
    <cofactor evidence="1">
        <name>Cu(2+)</name>
        <dbReference type="ChEBI" id="CHEBI:29036"/>
    </cofactor>
</comment>
<dbReference type="STRING" id="930990.A0A067MVP4"/>
<name>A0A067MVP4_BOTB1</name>
<dbReference type="InterPro" id="IPR054497">
    <property type="entry name" value="LPMO_AA14"/>
</dbReference>
<comment type="similarity">
    <text evidence="11">Belongs to the polysaccharide monooxygenase AA14 family.</text>
</comment>
<dbReference type="GO" id="GO:0046872">
    <property type="term" value="F:metal ion binding"/>
    <property type="evidence" value="ECO:0007669"/>
    <property type="project" value="UniProtKB-KW"/>
</dbReference>
<evidence type="ECO:0000256" key="7">
    <source>
        <dbReference type="ARBA" id="ARBA00023008"/>
    </source>
</evidence>
<organism evidence="14 15">
    <name type="scientific">Botryobasidium botryosum (strain FD-172 SS1)</name>
    <dbReference type="NCBI Taxonomy" id="930990"/>
    <lineage>
        <taxon>Eukaryota</taxon>
        <taxon>Fungi</taxon>
        <taxon>Dikarya</taxon>
        <taxon>Basidiomycota</taxon>
        <taxon>Agaricomycotina</taxon>
        <taxon>Agaricomycetes</taxon>
        <taxon>Cantharellales</taxon>
        <taxon>Botryobasidiaceae</taxon>
        <taxon>Botryobasidium</taxon>
    </lineage>
</organism>
<dbReference type="InParanoid" id="A0A067MVP4"/>